<evidence type="ECO:0000313" key="2">
    <source>
        <dbReference type="EMBL" id="KAG8466441.1"/>
    </source>
</evidence>
<dbReference type="OrthoDB" id="48130at2759"/>
<sequence length="205" mass="22222">MAFAGAVERSYAVGTVKMYHQRVYNHSNGVLLIGLAPSHPALQPFRRVVAVRFDGGKRDLTKSEVKGKRKRGGIFMAQQDRLCDVDCDDGTSYTLRACVRGYLVEVNERLAEHPELLHGRPADAFVAVLIPKEADRITGDKSVIQERLAARLEADRAERDALATREQQRRDERASTRGARAPVADGASDGALAAEPPSATGAASG</sequence>
<accession>A0A8J5XLU9</accession>
<evidence type="ECO:0000256" key="1">
    <source>
        <dbReference type="SAM" id="MobiDB-lite"/>
    </source>
</evidence>
<comment type="caution">
    <text evidence="2">The sequence shown here is derived from an EMBL/GenBank/DDBJ whole genome shotgun (WGS) entry which is preliminary data.</text>
</comment>
<feature type="region of interest" description="Disordered" evidence="1">
    <location>
        <begin position="159"/>
        <end position="205"/>
    </location>
</feature>
<dbReference type="SUPFAM" id="SSF51230">
    <property type="entry name" value="Single hybrid motif"/>
    <property type="match status" value="1"/>
</dbReference>
<organism evidence="2 3">
    <name type="scientific">Diacronema lutheri</name>
    <name type="common">Unicellular marine alga</name>
    <name type="synonym">Monochrysis lutheri</name>
    <dbReference type="NCBI Taxonomy" id="2081491"/>
    <lineage>
        <taxon>Eukaryota</taxon>
        <taxon>Haptista</taxon>
        <taxon>Haptophyta</taxon>
        <taxon>Pavlovophyceae</taxon>
        <taxon>Pavlovales</taxon>
        <taxon>Pavlovaceae</taxon>
        <taxon>Diacronema</taxon>
    </lineage>
</organism>
<dbReference type="InterPro" id="IPR011053">
    <property type="entry name" value="Single_hybrid_motif"/>
</dbReference>
<evidence type="ECO:0000313" key="3">
    <source>
        <dbReference type="Proteomes" id="UP000751190"/>
    </source>
</evidence>
<dbReference type="InterPro" id="IPR039169">
    <property type="entry name" value="Abitram"/>
</dbReference>
<dbReference type="GO" id="GO:0005634">
    <property type="term" value="C:nucleus"/>
    <property type="evidence" value="ECO:0007669"/>
    <property type="project" value="TreeGrafter"/>
</dbReference>
<dbReference type="EMBL" id="JAGTXO010000008">
    <property type="protein sequence ID" value="KAG8466441.1"/>
    <property type="molecule type" value="Genomic_DNA"/>
</dbReference>
<gene>
    <name evidence="2" type="ORF">KFE25_002197</name>
</gene>
<dbReference type="Proteomes" id="UP000751190">
    <property type="component" value="Unassembled WGS sequence"/>
</dbReference>
<reference evidence="2" key="1">
    <citation type="submission" date="2021-05" db="EMBL/GenBank/DDBJ databases">
        <title>The genome of the haptophyte Pavlova lutheri (Diacronema luteri, Pavlovales) - a model for lipid biosynthesis in eukaryotic algae.</title>
        <authorList>
            <person name="Hulatt C.J."/>
            <person name="Posewitz M.C."/>
        </authorList>
    </citation>
    <scope>NUCLEOTIDE SEQUENCE</scope>
    <source>
        <strain evidence="2">NIVA-4/92</strain>
    </source>
</reference>
<protein>
    <recommendedName>
        <fullName evidence="4">Actin-binding transcription modulator</fullName>
    </recommendedName>
</protein>
<dbReference type="PANTHER" id="PTHR13651">
    <property type="entry name" value="PROTEIN ABITRAM"/>
    <property type="match status" value="1"/>
</dbReference>
<proteinExistence type="predicted"/>
<dbReference type="Gene3D" id="2.40.50.100">
    <property type="match status" value="1"/>
</dbReference>
<feature type="compositionally biased region" description="Basic and acidic residues" evidence="1">
    <location>
        <begin position="159"/>
        <end position="175"/>
    </location>
</feature>
<dbReference type="AlphaFoldDB" id="A0A8J5XLU9"/>
<evidence type="ECO:0008006" key="4">
    <source>
        <dbReference type="Google" id="ProtNLM"/>
    </source>
</evidence>
<name>A0A8J5XLU9_DIALT</name>
<dbReference type="PANTHER" id="PTHR13651:SF0">
    <property type="entry name" value="PROTEIN ABITRAM"/>
    <property type="match status" value="1"/>
</dbReference>
<keyword evidence="3" id="KW-1185">Reference proteome</keyword>